<organism evidence="3 4">
    <name type="scientific">Carboxydothermus islandicus</name>
    <dbReference type="NCBI Taxonomy" id="661089"/>
    <lineage>
        <taxon>Bacteria</taxon>
        <taxon>Bacillati</taxon>
        <taxon>Bacillota</taxon>
        <taxon>Clostridia</taxon>
        <taxon>Thermoanaerobacterales</taxon>
        <taxon>Thermoanaerobacteraceae</taxon>
        <taxon>Carboxydothermus</taxon>
    </lineage>
</organism>
<protein>
    <recommendedName>
        <fullName evidence="2">Ppx/GppA phosphatase N-terminal domain-containing protein</fullName>
    </recommendedName>
</protein>
<dbReference type="STRING" id="661089.ciss_14920"/>
<evidence type="ECO:0000259" key="2">
    <source>
        <dbReference type="Pfam" id="PF02541"/>
    </source>
</evidence>
<dbReference type="EMBL" id="BDJL01000049">
    <property type="protein sequence ID" value="GAV25559.1"/>
    <property type="molecule type" value="Genomic_DNA"/>
</dbReference>
<name>A0A1L8D321_9THEO</name>
<dbReference type="CDD" id="cd24054">
    <property type="entry name" value="ASKHA_NBD_AaPPX-GppA_MtPPX2-like"/>
    <property type="match status" value="1"/>
</dbReference>
<dbReference type="Gene3D" id="3.30.420.40">
    <property type="match status" value="1"/>
</dbReference>
<sequence>MPAVIDIGTNSVRVLAGYFKNGKFYEQYRDLKTTRIGEGINAGYLKEEAMERTLRVVVEFMGKAREFTDEIVIFATSAVREAKNQKEFVDKIKSATGVNIEVLTGEEEAYYSYLGVKLSLPYLNEPAVIDLGGGSIEFIWQERGKTLFQSIPVGAVRLMEATDKEGLLKLLREFVGKITPYFHEPVVAVGGTATTLAAIDLQLEKYDPRKVEGHTLDLLRLREIHDYLEKLPLPERQKVPGLLPERADIIVYGCKILIEVLTTARLSRLIVGEGDLLLGRLKEMTVSKENNGAKL</sequence>
<dbReference type="OrthoDB" id="9807195at2"/>
<dbReference type="Gene3D" id="3.30.420.150">
    <property type="entry name" value="Exopolyphosphatase. Domain 2"/>
    <property type="match status" value="1"/>
</dbReference>
<dbReference type="Pfam" id="PF02541">
    <property type="entry name" value="Ppx-GppA"/>
    <property type="match status" value="1"/>
</dbReference>
<dbReference type="InterPro" id="IPR003695">
    <property type="entry name" value="Ppx_GppA_N"/>
</dbReference>
<comment type="similarity">
    <text evidence="1">Belongs to the GppA/Ppx family.</text>
</comment>
<feature type="domain" description="Ppx/GppA phosphatase N-terminal" evidence="2">
    <location>
        <begin position="22"/>
        <end position="274"/>
    </location>
</feature>
<evidence type="ECO:0000313" key="4">
    <source>
        <dbReference type="Proteomes" id="UP000187338"/>
    </source>
</evidence>
<dbReference type="GO" id="GO:0016462">
    <property type="term" value="F:pyrophosphatase activity"/>
    <property type="evidence" value="ECO:0007669"/>
    <property type="project" value="TreeGrafter"/>
</dbReference>
<reference evidence="4" key="1">
    <citation type="submission" date="2016-12" db="EMBL/GenBank/DDBJ databases">
        <title>Draft Genome Sequences od Carboxydothermus pertinax and islandicus, Hydrogenogenic Carboxydotrophic Bacteria.</title>
        <authorList>
            <person name="Fukuyama Y."/>
            <person name="Ohmae K."/>
            <person name="Yoneda Y."/>
            <person name="Yoshida T."/>
            <person name="Sako Y."/>
        </authorList>
    </citation>
    <scope>NUCLEOTIDE SEQUENCE [LARGE SCALE GENOMIC DNA]</scope>
    <source>
        <strain evidence="4">SET</strain>
    </source>
</reference>
<dbReference type="PANTHER" id="PTHR30005:SF0">
    <property type="entry name" value="RETROGRADE REGULATION PROTEIN 2"/>
    <property type="match status" value="1"/>
</dbReference>
<dbReference type="InterPro" id="IPR050273">
    <property type="entry name" value="GppA/Ppx_hydrolase"/>
</dbReference>
<dbReference type="Proteomes" id="UP000187338">
    <property type="component" value="Unassembled WGS sequence"/>
</dbReference>
<evidence type="ECO:0000256" key="1">
    <source>
        <dbReference type="ARBA" id="ARBA00007125"/>
    </source>
</evidence>
<dbReference type="PANTHER" id="PTHR30005">
    <property type="entry name" value="EXOPOLYPHOSPHATASE"/>
    <property type="match status" value="1"/>
</dbReference>
<dbReference type="RefSeq" id="WP_075865710.1">
    <property type="nucleotide sequence ID" value="NZ_BDJL01000049.1"/>
</dbReference>
<dbReference type="InterPro" id="IPR043129">
    <property type="entry name" value="ATPase_NBD"/>
</dbReference>
<proteinExistence type="inferred from homology"/>
<dbReference type="AlphaFoldDB" id="A0A1L8D321"/>
<keyword evidence="4" id="KW-1185">Reference proteome</keyword>
<dbReference type="SUPFAM" id="SSF53067">
    <property type="entry name" value="Actin-like ATPase domain"/>
    <property type="match status" value="2"/>
</dbReference>
<comment type="caution">
    <text evidence="3">The sequence shown here is derived from an EMBL/GenBank/DDBJ whole genome shotgun (WGS) entry which is preliminary data.</text>
</comment>
<evidence type="ECO:0000313" key="3">
    <source>
        <dbReference type="EMBL" id="GAV25559.1"/>
    </source>
</evidence>
<accession>A0A1L8D321</accession>
<gene>
    <name evidence="3" type="ORF">ciss_14920</name>
</gene>